<keyword evidence="3" id="KW-0433">Leucine-rich repeat</keyword>
<dbReference type="GO" id="GO:0005524">
    <property type="term" value="F:ATP binding"/>
    <property type="evidence" value="ECO:0007669"/>
    <property type="project" value="UniProtKB-KW"/>
</dbReference>
<dbReference type="Gene3D" id="3.40.50.300">
    <property type="entry name" value="P-loop containing nucleotide triphosphate hydrolases"/>
    <property type="match status" value="1"/>
</dbReference>
<dbReference type="Proteomes" id="UP000504632">
    <property type="component" value="Chromosome 6"/>
</dbReference>
<dbReference type="SUPFAM" id="SSF52047">
    <property type="entry name" value="RNI-like"/>
    <property type="match status" value="2"/>
</dbReference>
<evidence type="ECO:0000256" key="4">
    <source>
        <dbReference type="ARBA" id="ARBA00022737"/>
    </source>
</evidence>
<evidence type="ECO:0000259" key="7">
    <source>
        <dbReference type="PROSITE" id="PS50837"/>
    </source>
</evidence>
<dbReference type="PANTHER" id="PTHR24106">
    <property type="entry name" value="NACHT, LRR AND CARD DOMAINS-CONTAINING"/>
    <property type="match status" value="1"/>
</dbReference>
<evidence type="ECO:0000256" key="5">
    <source>
        <dbReference type="ARBA" id="ARBA00022741"/>
    </source>
</evidence>
<reference evidence="9" key="1">
    <citation type="submission" date="2025-08" db="UniProtKB">
        <authorList>
            <consortium name="RefSeq"/>
        </authorList>
    </citation>
    <scope>IDENTIFICATION</scope>
</reference>
<sequence>MSNAKEQKISIIEAALSPGQRPISAFPEVDVSEKHKSSLKKKFECICEGFAKQENHMALNEIYTELYIILSGTEKVIKEHEFIQYETASWRAATEDTPIKCNDIFKPLPGQDKPIRAVLTTGVAGIGKTVSVQKFILDWTEGKANQDIHFIFPLPFRELNLMSDQEQSLMDLLSGLFMETKNFDFFSNEQKVLFIFDGLDECRLPLNFRSEESLRDVTESTSVDVLLINLIKGNVLPSALIWITSRPAAASQIPSKYVDQITEIRGFNDSQKEEYFRKRISDQNLANRITLHAKSSKTLNIMCHIPLFCWMLTTVLERIFKGTDIVEIPKTLTQLYTHFLIIHITIIKEKYAKQVERELIFKLGRLAFQQLLKGNVIFYEEDLRECGLDVREASVYAGMFTQIFKEVSGKVYCFVHLSIQEHLAALYVYLSFMIKNENVLTQSRFSKLVAKVKVNTIFDLHKSAVDQALQSKNGHLDLFLCFFLGLSTRSSQTPLQGLLTKTSRRSQRNSKTIQYIKKKIRENSCPEKSISLIHCLNEMNDHSLLEDIHRHLSSLNLCESDLSSSQWSALFHMLPTAKEKLEMFDLQKYSEELQMIPEKIILRLLPVVRASRSADLRNCNLTSESYSIPASALSSNFSCLRELDLSHNNLYDSRLELLSDGLENPHCKLEVLRLRSCNLTEKSCVALVSALTLRSASLKELDISNNYLQDSGVKVFSSGLEDSYFDIEILNLNNCHLTKNSCAALALVLNSKFSGLRELNMGKNKLQDSGVKLLSAGLENPHCTLEILGLSDCDLTENSCEALASALSSNSSCLRKLDLSKNNLQNSGMNLLSIGLKNSLCKLETLSLSDCKLTEDSCEVLASALCQNSYLRDLDLSKNRLYDSGIELLSAELGKPHSKLETLRLSDCNLTEKSCAALASVLKTQRSNSTSLKLLDLSCNKVQDSGVKQLCAGLENSYCQLEILSLKSCHITTKGCDYLASALKSNPLHLRELDLSLSSPGGSEKNHLCSLTQDPLFKLEKVM</sequence>
<dbReference type="InterPro" id="IPR027417">
    <property type="entry name" value="P-loop_NTPase"/>
</dbReference>
<evidence type="ECO:0000256" key="6">
    <source>
        <dbReference type="ARBA" id="ARBA00022840"/>
    </source>
</evidence>
<dbReference type="InterPro" id="IPR051261">
    <property type="entry name" value="NLR"/>
</dbReference>
<keyword evidence="6" id="KW-0067">ATP-binding</keyword>
<dbReference type="SUPFAM" id="SSF52540">
    <property type="entry name" value="P-loop containing nucleoside triphosphate hydrolases"/>
    <property type="match status" value="1"/>
</dbReference>
<dbReference type="Pfam" id="PF05729">
    <property type="entry name" value="NACHT"/>
    <property type="match status" value="1"/>
</dbReference>
<evidence type="ECO:0000256" key="1">
    <source>
        <dbReference type="ARBA" id="ARBA00004496"/>
    </source>
</evidence>
<dbReference type="GO" id="GO:0005737">
    <property type="term" value="C:cytoplasm"/>
    <property type="evidence" value="ECO:0007669"/>
    <property type="project" value="UniProtKB-SubCell"/>
</dbReference>
<dbReference type="GeneID" id="115814131"/>
<dbReference type="InterPro" id="IPR041267">
    <property type="entry name" value="NLRP_HD2"/>
</dbReference>
<dbReference type="InterPro" id="IPR006553">
    <property type="entry name" value="Leu-rich_rpt_Cys-con_subtyp"/>
</dbReference>
<dbReference type="FunFam" id="3.40.50.300:FF:000210">
    <property type="entry name" value="Si:dkey-16p6.1"/>
    <property type="match status" value="1"/>
</dbReference>
<gene>
    <name evidence="9" type="primary">LOC115814131</name>
</gene>
<dbReference type="SMART" id="SM00367">
    <property type="entry name" value="LRR_CC"/>
    <property type="match status" value="7"/>
</dbReference>
<dbReference type="SMART" id="SM01288">
    <property type="entry name" value="FISNA"/>
    <property type="match status" value="1"/>
</dbReference>
<dbReference type="Gene3D" id="3.80.10.10">
    <property type="entry name" value="Ribonuclease Inhibitor"/>
    <property type="match status" value="3"/>
</dbReference>
<dbReference type="Pfam" id="PF14484">
    <property type="entry name" value="FISNA"/>
    <property type="match status" value="1"/>
</dbReference>
<evidence type="ECO:0000313" key="9">
    <source>
        <dbReference type="RefSeq" id="XP_030632718.1"/>
    </source>
</evidence>
<dbReference type="OrthoDB" id="120976at2759"/>
<keyword evidence="5" id="KW-0547">Nucleotide-binding</keyword>
<dbReference type="InterPro" id="IPR041075">
    <property type="entry name" value="NOD1/2_WH"/>
</dbReference>
<name>A0A6J2VLE8_CHACN</name>
<evidence type="ECO:0000256" key="3">
    <source>
        <dbReference type="ARBA" id="ARBA00022614"/>
    </source>
</evidence>
<keyword evidence="8" id="KW-1185">Reference proteome</keyword>
<dbReference type="RefSeq" id="XP_030632718.1">
    <property type="nucleotide sequence ID" value="XM_030776858.1"/>
</dbReference>
<dbReference type="AlphaFoldDB" id="A0A6J2VLE8"/>
<evidence type="ECO:0000256" key="2">
    <source>
        <dbReference type="ARBA" id="ARBA00022490"/>
    </source>
</evidence>
<evidence type="ECO:0000313" key="8">
    <source>
        <dbReference type="Proteomes" id="UP000504632"/>
    </source>
</evidence>
<feature type="domain" description="NACHT" evidence="7">
    <location>
        <begin position="116"/>
        <end position="249"/>
    </location>
</feature>
<keyword evidence="4" id="KW-0677">Repeat</keyword>
<dbReference type="Pfam" id="PF13516">
    <property type="entry name" value="LRR_6"/>
    <property type="match status" value="6"/>
</dbReference>
<dbReference type="Pfam" id="PF17776">
    <property type="entry name" value="NLRC4_HD2"/>
    <property type="match status" value="1"/>
</dbReference>
<dbReference type="InterPro" id="IPR029495">
    <property type="entry name" value="NACHT-assoc"/>
</dbReference>
<dbReference type="InParanoid" id="A0A6J2VLE8"/>
<dbReference type="PROSITE" id="PS51450">
    <property type="entry name" value="LRR"/>
    <property type="match status" value="1"/>
</dbReference>
<dbReference type="Pfam" id="PF17779">
    <property type="entry name" value="WHD_NOD2"/>
    <property type="match status" value="1"/>
</dbReference>
<dbReference type="InterPro" id="IPR001611">
    <property type="entry name" value="Leu-rich_rpt"/>
</dbReference>
<comment type="subcellular location">
    <subcellularLocation>
        <location evidence="1">Cytoplasm</location>
    </subcellularLocation>
</comment>
<organism evidence="8 9">
    <name type="scientific">Chanos chanos</name>
    <name type="common">Milkfish</name>
    <name type="synonym">Mugil chanos</name>
    <dbReference type="NCBI Taxonomy" id="29144"/>
    <lineage>
        <taxon>Eukaryota</taxon>
        <taxon>Metazoa</taxon>
        <taxon>Chordata</taxon>
        <taxon>Craniata</taxon>
        <taxon>Vertebrata</taxon>
        <taxon>Euteleostomi</taxon>
        <taxon>Actinopterygii</taxon>
        <taxon>Neopterygii</taxon>
        <taxon>Teleostei</taxon>
        <taxon>Ostariophysi</taxon>
        <taxon>Gonorynchiformes</taxon>
        <taxon>Chanidae</taxon>
        <taxon>Chanos</taxon>
    </lineage>
</organism>
<accession>A0A6J2VLE8</accession>
<dbReference type="InterPro" id="IPR032675">
    <property type="entry name" value="LRR_dom_sf"/>
</dbReference>
<dbReference type="PROSITE" id="PS50837">
    <property type="entry name" value="NACHT"/>
    <property type="match status" value="1"/>
</dbReference>
<protein>
    <submittedName>
        <fullName evidence="9">NACHT, LRR and PYD domains-containing protein 3-like</fullName>
    </submittedName>
</protein>
<dbReference type="SMART" id="SM00368">
    <property type="entry name" value="LRR_RI"/>
    <property type="match status" value="12"/>
</dbReference>
<proteinExistence type="predicted"/>
<keyword evidence="2" id="KW-0963">Cytoplasm</keyword>
<dbReference type="InterPro" id="IPR007111">
    <property type="entry name" value="NACHT_NTPase"/>
</dbReference>